<dbReference type="Proteomes" id="UP000664795">
    <property type="component" value="Unassembled WGS sequence"/>
</dbReference>
<name>A0A939K039_9BACT</name>
<dbReference type="AlphaFoldDB" id="A0A939K039"/>
<dbReference type="EMBL" id="JAFMYU010000007">
    <property type="protein sequence ID" value="MBO0931586.1"/>
    <property type="molecule type" value="Genomic_DNA"/>
</dbReference>
<keyword evidence="2" id="KW-1185">Reference proteome</keyword>
<accession>A0A939K039</accession>
<proteinExistence type="predicted"/>
<dbReference type="PROSITE" id="PS51257">
    <property type="entry name" value="PROKAR_LIPOPROTEIN"/>
    <property type="match status" value="1"/>
</dbReference>
<evidence type="ECO:0000313" key="1">
    <source>
        <dbReference type="EMBL" id="MBO0931586.1"/>
    </source>
</evidence>
<comment type="caution">
    <text evidence="1">The sequence shown here is derived from an EMBL/GenBank/DDBJ whole genome shotgun (WGS) entry which is preliminary data.</text>
</comment>
<protein>
    <submittedName>
        <fullName evidence="1">Uncharacterized protein</fullName>
    </submittedName>
</protein>
<organism evidence="1 2">
    <name type="scientific">Fibrella aquatilis</name>
    <dbReference type="NCBI Taxonomy" id="2817059"/>
    <lineage>
        <taxon>Bacteria</taxon>
        <taxon>Pseudomonadati</taxon>
        <taxon>Bacteroidota</taxon>
        <taxon>Cytophagia</taxon>
        <taxon>Cytophagales</taxon>
        <taxon>Spirosomataceae</taxon>
        <taxon>Fibrella</taxon>
    </lineage>
</organism>
<reference evidence="1 2" key="1">
    <citation type="submission" date="2021-03" db="EMBL/GenBank/DDBJ databases">
        <title>Fibrella sp. HMF5036 genome sequencing and assembly.</title>
        <authorList>
            <person name="Kang H."/>
            <person name="Kim H."/>
            <person name="Bae S."/>
            <person name="Joh K."/>
        </authorList>
    </citation>
    <scope>NUCLEOTIDE SEQUENCE [LARGE SCALE GENOMIC DNA]</scope>
    <source>
        <strain evidence="1 2">HMF5036</strain>
    </source>
</reference>
<gene>
    <name evidence="1" type="ORF">J2I48_11305</name>
</gene>
<dbReference type="RefSeq" id="WP_207335549.1">
    <property type="nucleotide sequence ID" value="NZ_JAFMYU010000007.1"/>
</dbReference>
<evidence type="ECO:0000313" key="2">
    <source>
        <dbReference type="Proteomes" id="UP000664795"/>
    </source>
</evidence>
<sequence length="50" mass="5192">MKLSQTILSAMALAVTLSAASSCKKAKTIDPEKKVIRQTNPDPCPGCGMG</sequence>